<dbReference type="PANTHER" id="PTHR20931:SF0">
    <property type="entry name" value="TETRATRICOPEPTIDE REPEAT PROTEIN 30"/>
    <property type="match status" value="1"/>
</dbReference>
<proteinExistence type="predicted"/>
<accession>K0R3B9</accession>
<gene>
    <name evidence="4" type="ORF">THAOC_35465</name>
</gene>
<evidence type="ECO:0000256" key="1">
    <source>
        <dbReference type="ARBA" id="ARBA00022737"/>
    </source>
</evidence>
<dbReference type="PANTHER" id="PTHR20931">
    <property type="entry name" value="TETRATRICOPEPTIDE REPEAT PROTEIN 30"/>
    <property type="match status" value="1"/>
</dbReference>
<evidence type="ECO:0000313" key="4">
    <source>
        <dbReference type="EMBL" id="EJK45899.1"/>
    </source>
</evidence>
<evidence type="ECO:0000313" key="5">
    <source>
        <dbReference type="Proteomes" id="UP000266841"/>
    </source>
</evidence>
<dbReference type="InterPro" id="IPR039941">
    <property type="entry name" value="TT30"/>
</dbReference>
<dbReference type="InterPro" id="IPR011990">
    <property type="entry name" value="TPR-like_helical_dom_sf"/>
</dbReference>
<dbReference type="GO" id="GO:0042073">
    <property type="term" value="P:intraciliary transport"/>
    <property type="evidence" value="ECO:0007669"/>
    <property type="project" value="TreeGrafter"/>
</dbReference>
<keyword evidence="1" id="KW-0677">Repeat</keyword>
<dbReference type="OrthoDB" id="96140at2759"/>
<keyword evidence="5" id="KW-1185">Reference proteome</keyword>
<name>K0R3B9_THAOC</name>
<dbReference type="GO" id="GO:0120170">
    <property type="term" value="F:intraciliary transport particle B binding"/>
    <property type="evidence" value="ECO:0007669"/>
    <property type="project" value="TreeGrafter"/>
</dbReference>
<evidence type="ECO:0000256" key="2">
    <source>
        <dbReference type="ARBA" id="ARBA00022803"/>
    </source>
</evidence>
<dbReference type="eggNOG" id="KOG4340">
    <property type="taxonomic scope" value="Eukaryota"/>
</dbReference>
<dbReference type="GO" id="GO:0030992">
    <property type="term" value="C:intraciliary transport particle B"/>
    <property type="evidence" value="ECO:0007669"/>
    <property type="project" value="TreeGrafter"/>
</dbReference>
<protein>
    <submittedName>
        <fullName evidence="4">Uncharacterized protein</fullName>
    </submittedName>
</protein>
<dbReference type="EMBL" id="AGNL01048164">
    <property type="protein sequence ID" value="EJK45899.1"/>
    <property type="molecule type" value="Genomic_DNA"/>
</dbReference>
<feature type="coiled-coil region" evidence="3">
    <location>
        <begin position="1107"/>
        <end position="1134"/>
    </location>
</feature>
<dbReference type="Gene3D" id="1.25.40.10">
    <property type="entry name" value="Tetratricopeptide repeat domain"/>
    <property type="match status" value="1"/>
</dbReference>
<keyword evidence="2" id="KW-0802">TPR repeat</keyword>
<sequence length="1253" mass="139639">MTADGGMCWPLSFLKLQNENNQRVLREVPQNLTVLNTTVTRQCLNGDANVILPVGACGRLQWAATLFVSTLALAQGRQHSEQWRLQQIESGVVDLKRTLASHPDVNRRRESNAEHEGYLEEFPAPDEWVVSLLVNPCGANGTRGREDHPALGYDCCDGQYGQGELSWAQKMLGAVISSSKLFCLGTGEYEFKAGTRNRFSNGFSTGIPADDDAPLHDVELVNEFGEPLLHVHSRRPDDVLYIDDECQSFRNPNSNCVADRFAASKSKQFPACWDHNGTVDATLNCFTPEGRRQPNCMQFSYSVNALVVTCGGEFADVDSCGTFLEVHKTNGSPYDDESVTLSTTKVVTPVTNGMTTTTIPLTYSGDSSRVLCSYEEGKIGVNSMVRVKDNAAECCCPPWLSAIRASKVGAYLCPKRRSGEGGPFAPSLKSLEEEFVDDLHQQDFPWCPRGENGTDVLMCTQERPLSDELPENVAGKYLMRQCLDIGPTEDGKLTSRDLSGKYDRACPLGDVFNASCAAPNSSGQCMGKDHRFSFRNEIGRVVKVVDVPDRTGGDIVHQAFEVTFNDNRTSYVFSSDELHHLAPEANYEVWFVQRNRYEKIVRKRKSFRVTWPRCTFDTINERFFPWAMLDSNGNPIRQSAGLWTCQGRRLSGGDRTARGIPWRLPNSRALLSLLAYCTYYAKDYARAAEFYESLTEKCPNVEEYKVYYAQSLALCGSLSDAERVSQTSHEALTLHRDQNCLVTAYAQLEGGNLQACGETLCSLDEDDPTSVVLVAALAFREGNFSKALQTFRIASQLLGPADSLSYCIALCHYRLKEYDAALRIVDKITEEYHGEAKDNGDDDDSQHIVEALNLKAAICHEARSFDEARAAMEHVCLIKNGEDLDTVTVHNDAVINIEQDPRVGIEKLEFFLSNQPFPPETLGNLLTFYLSHEQQNEAATTFAGNKELAKDVLTSDAYQYFDASLLAVHSPVEASAALDSLLARIAPQLRKGQKDIIKAHSVEASNECHTSPARHCSPHDSRREVRGLISRKRKQRIRFERESLCHGNNSWHLNSGHVNFALGGNAALNESIQHYEYLVEQHAGNLLEVSPVALANLCVAYVLTDRNDAAETIIRRVEEEEQEVEEKYDTAVTVARHSCIINLVVGTLYVVKGNFEFGTDRVCKSLEPFDVNLNEETWFHAKRCFLALASAISRCMYFENDVLMKDLIGFFRRVEARASDIKMSADNASVEDGDEDLIAREAEELRVLFLALT</sequence>
<dbReference type="Pfam" id="PF12895">
    <property type="entry name" value="ANAPC3"/>
    <property type="match status" value="1"/>
</dbReference>
<comment type="caution">
    <text evidence="4">The sequence shown here is derived from an EMBL/GenBank/DDBJ whole genome shotgun (WGS) entry which is preliminary data.</text>
</comment>
<dbReference type="SUPFAM" id="SSF48452">
    <property type="entry name" value="TPR-like"/>
    <property type="match status" value="1"/>
</dbReference>
<dbReference type="Proteomes" id="UP000266841">
    <property type="component" value="Unassembled WGS sequence"/>
</dbReference>
<evidence type="ECO:0000256" key="3">
    <source>
        <dbReference type="SAM" id="Coils"/>
    </source>
</evidence>
<organism evidence="4 5">
    <name type="scientific">Thalassiosira oceanica</name>
    <name type="common">Marine diatom</name>
    <dbReference type="NCBI Taxonomy" id="159749"/>
    <lineage>
        <taxon>Eukaryota</taxon>
        <taxon>Sar</taxon>
        <taxon>Stramenopiles</taxon>
        <taxon>Ochrophyta</taxon>
        <taxon>Bacillariophyta</taxon>
        <taxon>Coscinodiscophyceae</taxon>
        <taxon>Thalassiosirophycidae</taxon>
        <taxon>Thalassiosirales</taxon>
        <taxon>Thalassiosiraceae</taxon>
        <taxon>Thalassiosira</taxon>
    </lineage>
</organism>
<keyword evidence="3" id="KW-0175">Coiled coil</keyword>
<dbReference type="AlphaFoldDB" id="K0R3B9"/>
<reference evidence="4 5" key="1">
    <citation type="journal article" date="2012" name="Genome Biol.">
        <title>Genome and low-iron response of an oceanic diatom adapted to chronic iron limitation.</title>
        <authorList>
            <person name="Lommer M."/>
            <person name="Specht M."/>
            <person name="Roy A.S."/>
            <person name="Kraemer L."/>
            <person name="Andreson R."/>
            <person name="Gutowska M.A."/>
            <person name="Wolf J."/>
            <person name="Bergner S.V."/>
            <person name="Schilhabel M.B."/>
            <person name="Klostermeier U.C."/>
            <person name="Beiko R.G."/>
            <person name="Rosenstiel P."/>
            <person name="Hippler M."/>
            <person name="Laroche J."/>
        </authorList>
    </citation>
    <scope>NUCLEOTIDE SEQUENCE [LARGE SCALE GENOMIC DNA]</scope>
    <source>
        <strain evidence="4 5">CCMP1005</strain>
    </source>
</reference>
<dbReference type="GO" id="GO:0005879">
    <property type="term" value="C:axonemal microtubule"/>
    <property type="evidence" value="ECO:0007669"/>
    <property type="project" value="TreeGrafter"/>
</dbReference>